<dbReference type="InterPro" id="IPR036847">
    <property type="entry name" value="RimP_C_sf"/>
</dbReference>
<dbReference type="InterPro" id="IPR028998">
    <property type="entry name" value="RimP_C"/>
</dbReference>
<dbReference type="InterPro" id="IPR035956">
    <property type="entry name" value="RimP_N_sf"/>
</dbReference>
<dbReference type="GO" id="GO:0000028">
    <property type="term" value="P:ribosomal small subunit assembly"/>
    <property type="evidence" value="ECO:0007669"/>
    <property type="project" value="TreeGrafter"/>
</dbReference>
<keyword evidence="1 3" id="KW-0963">Cytoplasm</keyword>
<accession>A0A7V4WUG6</accession>
<organism evidence="6">
    <name type="scientific">Caldithrix abyssi</name>
    <dbReference type="NCBI Taxonomy" id="187145"/>
    <lineage>
        <taxon>Bacteria</taxon>
        <taxon>Pseudomonadati</taxon>
        <taxon>Calditrichota</taxon>
        <taxon>Calditrichia</taxon>
        <taxon>Calditrichales</taxon>
        <taxon>Calditrichaceae</taxon>
        <taxon>Caldithrix</taxon>
    </lineage>
</organism>
<dbReference type="Gene3D" id="3.30.300.70">
    <property type="entry name" value="RimP-like superfamily, N-terminal"/>
    <property type="match status" value="1"/>
</dbReference>
<dbReference type="GO" id="GO:0005829">
    <property type="term" value="C:cytosol"/>
    <property type="evidence" value="ECO:0007669"/>
    <property type="project" value="TreeGrafter"/>
</dbReference>
<dbReference type="Proteomes" id="UP000885779">
    <property type="component" value="Unassembled WGS sequence"/>
</dbReference>
<evidence type="ECO:0000259" key="5">
    <source>
        <dbReference type="Pfam" id="PF17384"/>
    </source>
</evidence>
<dbReference type="AlphaFoldDB" id="A0A7V4WUG6"/>
<proteinExistence type="inferred from homology"/>
<evidence type="ECO:0000256" key="1">
    <source>
        <dbReference type="ARBA" id="ARBA00022490"/>
    </source>
</evidence>
<dbReference type="PANTHER" id="PTHR33867:SF1">
    <property type="entry name" value="RIBOSOME MATURATION FACTOR RIMP"/>
    <property type="match status" value="1"/>
</dbReference>
<dbReference type="SUPFAM" id="SSF74942">
    <property type="entry name" value="YhbC-like, C-terminal domain"/>
    <property type="match status" value="1"/>
</dbReference>
<feature type="domain" description="Ribosome maturation factor RimP N-terminal" evidence="4">
    <location>
        <begin position="11"/>
        <end position="82"/>
    </location>
</feature>
<dbReference type="Pfam" id="PF02576">
    <property type="entry name" value="RimP_N"/>
    <property type="match status" value="1"/>
</dbReference>
<reference evidence="6" key="1">
    <citation type="journal article" date="2020" name="mSystems">
        <title>Genome- and Community-Level Interaction Insights into Carbon Utilization and Element Cycling Functions of Hydrothermarchaeota in Hydrothermal Sediment.</title>
        <authorList>
            <person name="Zhou Z."/>
            <person name="Liu Y."/>
            <person name="Xu W."/>
            <person name="Pan J."/>
            <person name="Luo Z.H."/>
            <person name="Li M."/>
        </authorList>
    </citation>
    <scope>NUCLEOTIDE SEQUENCE [LARGE SCALE GENOMIC DNA]</scope>
    <source>
        <strain evidence="6">HyVt-577</strain>
    </source>
</reference>
<name>A0A7V4WUG6_CALAY</name>
<evidence type="ECO:0000259" key="4">
    <source>
        <dbReference type="Pfam" id="PF02576"/>
    </source>
</evidence>
<protein>
    <recommendedName>
        <fullName evidence="3">Ribosome maturation factor RimP</fullName>
    </recommendedName>
</protein>
<feature type="domain" description="Ribosome maturation factor RimP C-terminal" evidence="5">
    <location>
        <begin position="86"/>
        <end position="149"/>
    </location>
</feature>
<dbReference type="Gene3D" id="2.30.30.180">
    <property type="entry name" value="Ribosome maturation factor RimP, C-terminal domain"/>
    <property type="match status" value="1"/>
</dbReference>
<dbReference type="GO" id="GO:0006412">
    <property type="term" value="P:translation"/>
    <property type="evidence" value="ECO:0007669"/>
    <property type="project" value="TreeGrafter"/>
</dbReference>
<comment type="similarity">
    <text evidence="3">Belongs to the RimP family.</text>
</comment>
<dbReference type="Pfam" id="PF17384">
    <property type="entry name" value="DUF150_C"/>
    <property type="match status" value="1"/>
</dbReference>
<gene>
    <name evidence="3" type="primary">rimP</name>
    <name evidence="6" type="ORF">ENK44_01620</name>
</gene>
<dbReference type="CDD" id="cd01734">
    <property type="entry name" value="YlxS_C"/>
    <property type="match status" value="1"/>
</dbReference>
<dbReference type="InterPro" id="IPR003728">
    <property type="entry name" value="Ribosome_maturation_RimP"/>
</dbReference>
<comment type="function">
    <text evidence="3">Required for maturation of 30S ribosomal subunits.</text>
</comment>
<keyword evidence="2 3" id="KW-0690">Ribosome biogenesis</keyword>
<evidence type="ECO:0000313" key="6">
    <source>
        <dbReference type="EMBL" id="HGY54377.1"/>
    </source>
</evidence>
<evidence type="ECO:0000256" key="2">
    <source>
        <dbReference type="ARBA" id="ARBA00022517"/>
    </source>
</evidence>
<comment type="caution">
    <text evidence="6">The sequence shown here is derived from an EMBL/GenBank/DDBJ whole genome shotgun (WGS) entry which is preliminary data.</text>
</comment>
<evidence type="ECO:0000256" key="3">
    <source>
        <dbReference type="HAMAP-Rule" id="MF_01077"/>
    </source>
</evidence>
<sequence>MDLRQKLEEIVLPLCEEKGLHLVEIRVKGSAQDPVYQVFADSESGITLAECEQLSRAIKDELDMDLALPRRYRLDVSSPGLDRPLKHDFEFKKNIGQSLRVVAVYGDEERQIEGKLTGFDKDEIEIETKDKTERIRRDQIKQARVQLRW</sequence>
<dbReference type="PANTHER" id="PTHR33867">
    <property type="entry name" value="RIBOSOME MATURATION FACTOR RIMP"/>
    <property type="match status" value="1"/>
</dbReference>
<dbReference type="EMBL" id="DRQG01000016">
    <property type="protein sequence ID" value="HGY54377.1"/>
    <property type="molecule type" value="Genomic_DNA"/>
</dbReference>
<dbReference type="HAMAP" id="MF_01077">
    <property type="entry name" value="RimP"/>
    <property type="match status" value="1"/>
</dbReference>
<dbReference type="InterPro" id="IPR028989">
    <property type="entry name" value="RimP_N"/>
</dbReference>
<comment type="subcellular location">
    <subcellularLocation>
        <location evidence="3">Cytoplasm</location>
    </subcellularLocation>
</comment>
<dbReference type="SUPFAM" id="SSF75420">
    <property type="entry name" value="YhbC-like, N-terminal domain"/>
    <property type="match status" value="1"/>
</dbReference>